<sequence>MYPFLKKLNKNDIIALYFWTINNLYVRYLEDSDNIPENDFDENDCDEIYNFKFGRKLAYKTIRAGIYRVRG</sequence>
<gene>
    <name evidence="1" type="ORF">BTO16_08505</name>
</gene>
<dbReference type="RefSeq" id="WP_105021165.1">
    <property type="nucleotide sequence ID" value="NZ_MSCM01000001.1"/>
</dbReference>
<dbReference type="AlphaFoldDB" id="A0A2S7WYG9"/>
<proteinExistence type="predicted"/>
<dbReference type="EMBL" id="MSCM01000001">
    <property type="protein sequence ID" value="PQJ82613.1"/>
    <property type="molecule type" value="Genomic_DNA"/>
</dbReference>
<keyword evidence="2" id="KW-1185">Reference proteome</keyword>
<protein>
    <submittedName>
        <fullName evidence="1">Uncharacterized protein</fullName>
    </submittedName>
</protein>
<organism evidence="1 2">
    <name type="scientific">Polaribacter glomeratus</name>
    <dbReference type="NCBI Taxonomy" id="102"/>
    <lineage>
        <taxon>Bacteria</taxon>
        <taxon>Pseudomonadati</taxon>
        <taxon>Bacteroidota</taxon>
        <taxon>Flavobacteriia</taxon>
        <taxon>Flavobacteriales</taxon>
        <taxon>Flavobacteriaceae</taxon>
    </lineage>
</organism>
<accession>A0A2S7WYG9</accession>
<comment type="caution">
    <text evidence="1">The sequence shown here is derived from an EMBL/GenBank/DDBJ whole genome shotgun (WGS) entry which is preliminary data.</text>
</comment>
<dbReference type="OrthoDB" id="1439307at2"/>
<dbReference type="Proteomes" id="UP000239068">
    <property type="component" value="Unassembled WGS sequence"/>
</dbReference>
<evidence type="ECO:0000313" key="2">
    <source>
        <dbReference type="Proteomes" id="UP000239068"/>
    </source>
</evidence>
<reference evidence="1 2" key="1">
    <citation type="submission" date="2016-12" db="EMBL/GenBank/DDBJ databases">
        <title>Trade-off between light-utilization and light-protection in marine flavobacteria.</title>
        <authorList>
            <person name="Kumagai Y."/>
            <person name="Yoshizawa S."/>
            <person name="Kogure K."/>
            <person name="Iwasaki W."/>
        </authorList>
    </citation>
    <scope>NUCLEOTIDE SEQUENCE [LARGE SCALE GENOMIC DNA]</scope>
    <source>
        <strain evidence="1 2">ATCC 43844</strain>
    </source>
</reference>
<name>A0A2S7WYG9_9FLAO</name>
<evidence type="ECO:0000313" key="1">
    <source>
        <dbReference type="EMBL" id="PQJ82613.1"/>
    </source>
</evidence>